<organism evidence="3 4">
    <name type="scientific">Streptomyces triticiradicis</name>
    <dbReference type="NCBI Taxonomy" id="2651189"/>
    <lineage>
        <taxon>Bacteria</taxon>
        <taxon>Bacillati</taxon>
        <taxon>Actinomycetota</taxon>
        <taxon>Actinomycetes</taxon>
        <taxon>Kitasatosporales</taxon>
        <taxon>Streptomycetaceae</taxon>
        <taxon>Streptomyces</taxon>
    </lineage>
</organism>
<dbReference type="InterPro" id="IPR032806">
    <property type="entry name" value="YbfD_N"/>
</dbReference>
<evidence type="ECO:0000259" key="1">
    <source>
        <dbReference type="Pfam" id="PF01609"/>
    </source>
</evidence>
<dbReference type="InterPro" id="IPR051698">
    <property type="entry name" value="Transposase_11-like"/>
</dbReference>
<comment type="caution">
    <text evidence="3">The sequence shown here is derived from an EMBL/GenBank/DDBJ whole genome shotgun (WGS) entry which is preliminary data.</text>
</comment>
<feature type="domain" description="Transposase IS4-like" evidence="1">
    <location>
        <begin position="127"/>
        <end position="352"/>
    </location>
</feature>
<dbReference type="InterPro" id="IPR002559">
    <property type="entry name" value="Transposase_11"/>
</dbReference>
<dbReference type="RefSeq" id="WP_151475097.1">
    <property type="nucleotide sequence ID" value="NZ_WBKG01000113.1"/>
</dbReference>
<keyword evidence="4" id="KW-1185">Reference proteome</keyword>
<evidence type="ECO:0000313" key="3">
    <source>
        <dbReference type="EMBL" id="KAB1972298.1"/>
    </source>
</evidence>
<dbReference type="Pfam" id="PF13808">
    <property type="entry name" value="DDE_Tnp_1_assoc"/>
    <property type="match status" value="1"/>
</dbReference>
<dbReference type="PANTHER" id="PTHR30298:SF0">
    <property type="entry name" value="PROTEIN YBFL-RELATED"/>
    <property type="match status" value="1"/>
</dbReference>
<dbReference type="InterPro" id="IPR047647">
    <property type="entry name" value="ISAs1_transpos"/>
</dbReference>
<reference evidence="3 4" key="1">
    <citation type="submission" date="2019-09" db="EMBL/GenBank/DDBJ databases">
        <title>Isolation and identification of active actinomycetes.</title>
        <authorList>
            <person name="Yu Z."/>
            <person name="Han C."/>
            <person name="Yu B."/>
        </authorList>
    </citation>
    <scope>NUCLEOTIDE SEQUENCE [LARGE SCALE GENOMIC DNA]</scope>
    <source>
        <strain evidence="3 4">NEAU-H2</strain>
    </source>
</reference>
<feature type="domain" description="H repeat-associated protein N-terminal" evidence="2">
    <location>
        <begin position="27"/>
        <end position="117"/>
    </location>
</feature>
<dbReference type="Pfam" id="PF01609">
    <property type="entry name" value="DDE_Tnp_1"/>
    <property type="match status" value="1"/>
</dbReference>
<dbReference type="AlphaFoldDB" id="A0A7J5D0W8"/>
<dbReference type="GO" id="GO:0006313">
    <property type="term" value="P:DNA transposition"/>
    <property type="evidence" value="ECO:0007669"/>
    <property type="project" value="InterPro"/>
</dbReference>
<dbReference type="PANTHER" id="PTHR30298">
    <property type="entry name" value="H REPEAT-ASSOCIATED PREDICTED TRANSPOSASE"/>
    <property type="match status" value="1"/>
</dbReference>
<accession>A0A7J5D0W8</accession>
<dbReference type="EMBL" id="WBKG01000113">
    <property type="protein sequence ID" value="KAB1972298.1"/>
    <property type="molecule type" value="Genomic_DNA"/>
</dbReference>
<gene>
    <name evidence="3" type="ORF">F8144_44565</name>
</gene>
<evidence type="ECO:0000313" key="4">
    <source>
        <dbReference type="Proteomes" id="UP000442990"/>
    </source>
</evidence>
<proteinExistence type="predicted"/>
<protein>
    <submittedName>
        <fullName evidence="3">ISAs1 family transposase</fullName>
    </submittedName>
</protein>
<dbReference type="GO" id="GO:0004803">
    <property type="term" value="F:transposase activity"/>
    <property type="evidence" value="ECO:0007669"/>
    <property type="project" value="InterPro"/>
</dbReference>
<dbReference type="GO" id="GO:0003677">
    <property type="term" value="F:DNA binding"/>
    <property type="evidence" value="ECO:0007669"/>
    <property type="project" value="InterPro"/>
</dbReference>
<evidence type="ECO:0000259" key="2">
    <source>
        <dbReference type="Pfam" id="PF13808"/>
    </source>
</evidence>
<name>A0A7J5D0W8_9ACTN</name>
<dbReference type="NCBIfam" id="NF033564">
    <property type="entry name" value="transpos_ISAs1"/>
    <property type="match status" value="1"/>
</dbReference>
<sequence>MSTALDQLARASAPAPLVDAVRLSGFLDLLPDPRGVRGRRYRLSSLVTAAAAGVLAGARSLTAITEWISDAPAWACRALGFPVDPLTGTVSVPHPHTLRRLLVQLDGDALDQAIGTFLTARTTPAGPGPRVIAVDGKALRGSRTATTAHVTLLAAMDHTGHVLAQRQIADKSNEIPAFRPLLDTLDLTGTVITADALHTQHAHGAYLRERGAHYIAQVKANHPGLLDCVRRLPWREITLDHHDRTRAHHRLEIRRLKTAAFAHLNYPDARQALQVVRWRKDLTTGKLTIERVYMITSLPPGAATGARLAAWIRGHWKIEALHHVRDRTFREDDSKIHTGRLPRIMAGLRNLAIGVHRQDGRTNIAAALRHTARDYRRPLAALGLTG</sequence>
<dbReference type="Proteomes" id="UP000442990">
    <property type="component" value="Unassembled WGS sequence"/>
</dbReference>